<dbReference type="Proteomes" id="UP000178425">
    <property type="component" value="Unassembled WGS sequence"/>
</dbReference>
<dbReference type="CDD" id="cd14275">
    <property type="entry name" value="UBA_EF-Ts"/>
    <property type="match status" value="1"/>
</dbReference>
<accession>A0A1F5WUG6</accession>
<sequence>MPVSSDQVKRLRQLTGASMMLCKKVLEESGGDMDNAMALLKKSSEALAAKKNERRTGAGIIESYIHGNSRVGVLLELRCETDFVARNAEFKSLAHDIALHIAGMSPAHVSNKSVSDELREEARHLFITESENLGKSPEMTAKIVEGKLEAHFRDTSLMSQQFIKDQTITVEEFIKRAIAHFGEKIEVARFVRYEL</sequence>
<evidence type="ECO:0000256" key="3">
    <source>
        <dbReference type="ARBA" id="ARBA00022768"/>
    </source>
</evidence>
<dbReference type="InterPro" id="IPR009060">
    <property type="entry name" value="UBA-like_sf"/>
</dbReference>
<comment type="function">
    <text evidence="5">Associates with the EF-Tu.GDP complex and induces the exchange of GDP to GTP. It remains bound to the aminoacyl-tRNA.EF-Tu.GTP complex up to the GTP hydrolysis stage on the ribosome.</text>
</comment>
<dbReference type="Gene3D" id="1.10.286.20">
    <property type="match status" value="1"/>
</dbReference>
<name>A0A1F5WUG6_9BACT</name>
<dbReference type="PANTHER" id="PTHR11741">
    <property type="entry name" value="ELONGATION FACTOR TS"/>
    <property type="match status" value="1"/>
</dbReference>
<proteinExistence type="inferred from homology"/>
<keyword evidence="5" id="KW-0963">Cytoplasm</keyword>
<keyword evidence="4 5" id="KW-0648">Protein biosynthesis</keyword>
<organism evidence="7 8">
    <name type="scientific">Candidatus Giovannonibacteria bacterium RIFCSPHIGHO2_02_43_13</name>
    <dbReference type="NCBI Taxonomy" id="1798330"/>
    <lineage>
        <taxon>Bacteria</taxon>
        <taxon>Candidatus Giovannoniibacteriota</taxon>
    </lineage>
</organism>
<dbReference type="HAMAP" id="MF_00050">
    <property type="entry name" value="EF_Ts"/>
    <property type="match status" value="1"/>
</dbReference>
<gene>
    <name evidence="5" type="primary">tsf</name>
    <name evidence="7" type="ORF">A2W54_01180</name>
</gene>
<dbReference type="Gene3D" id="3.30.479.20">
    <property type="entry name" value="Elongation factor Ts, dimerisation domain"/>
    <property type="match status" value="1"/>
</dbReference>
<dbReference type="EMBL" id="MFHI01000007">
    <property type="protein sequence ID" value="OGF79295.1"/>
    <property type="molecule type" value="Genomic_DNA"/>
</dbReference>
<reference evidence="7 8" key="1">
    <citation type="journal article" date="2016" name="Nat. Commun.">
        <title>Thousands of microbial genomes shed light on interconnected biogeochemical processes in an aquifer system.</title>
        <authorList>
            <person name="Anantharaman K."/>
            <person name="Brown C.T."/>
            <person name="Hug L.A."/>
            <person name="Sharon I."/>
            <person name="Castelle C.J."/>
            <person name="Probst A.J."/>
            <person name="Thomas B.C."/>
            <person name="Singh A."/>
            <person name="Wilkins M.J."/>
            <person name="Karaoz U."/>
            <person name="Brodie E.L."/>
            <person name="Williams K.H."/>
            <person name="Hubbard S.S."/>
            <person name="Banfield J.F."/>
        </authorList>
    </citation>
    <scope>NUCLEOTIDE SEQUENCE [LARGE SCALE GENOMIC DNA]</scope>
</reference>
<comment type="caution">
    <text evidence="7">The sequence shown here is derived from an EMBL/GenBank/DDBJ whole genome shotgun (WGS) entry which is preliminary data.</text>
</comment>
<comment type="subcellular location">
    <subcellularLocation>
        <location evidence="5">Cytoplasm</location>
    </subcellularLocation>
</comment>
<evidence type="ECO:0000259" key="6">
    <source>
        <dbReference type="Pfam" id="PF00889"/>
    </source>
</evidence>
<dbReference type="Gene3D" id="1.10.8.10">
    <property type="entry name" value="DNA helicase RuvA subunit, C-terminal domain"/>
    <property type="match status" value="1"/>
</dbReference>
<evidence type="ECO:0000256" key="5">
    <source>
        <dbReference type="HAMAP-Rule" id="MF_00050"/>
    </source>
</evidence>
<comment type="similarity">
    <text evidence="1 5">Belongs to the EF-Ts family.</text>
</comment>
<dbReference type="PANTHER" id="PTHR11741:SF0">
    <property type="entry name" value="ELONGATION FACTOR TS, MITOCHONDRIAL"/>
    <property type="match status" value="1"/>
</dbReference>
<dbReference type="GO" id="GO:0005737">
    <property type="term" value="C:cytoplasm"/>
    <property type="evidence" value="ECO:0007669"/>
    <property type="project" value="UniProtKB-SubCell"/>
</dbReference>
<evidence type="ECO:0000256" key="2">
    <source>
        <dbReference type="ARBA" id="ARBA00016956"/>
    </source>
</evidence>
<dbReference type="GO" id="GO:0003746">
    <property type="term" value="F:translation elongation factor activity"/>
    <property type="evidence" value="ECO:0007669"/>
    <property type="project" value="UniProtKB-UniRule"/>
</dbReference>
<evidence type="ECO:0000256" key="4">
    <source>
        <dbReference type="ARBA" id="ARBA00022917"/>
    </source>
</evidence>
<dbReference type="InterPro" id="IPR014039">
    <property type="entry name" value="Transl_elong_EFTs/EF1B_dimer"/>
</dbReference>
<keyword evidence="3 5" id="KW-0251">Elongation factor</keyword>
<feature type="region of interest" description="Involved in Mg(2+) ion dislocation from EF-Tu" evidence="5">
    <location>
        <begin position="81"/>
        <end position="84"/>
    </location>
</feature>
<evidence type="ECO:0000313" key="8">
    <source>
        <dbReference type="Proteomes" id="UP000178425"/>
    </source>
</evidence>
<dbReference type="SUPFAM" id="SSF54713">
    <property type="entry name" value="Elongation factor Ts (EF-Ts), dimerisation domain"/>
    <property type="match status" value="1"/>
</dbReference>
<feature type="domain" description="Translation elongation factor EFTs/EF1B dimerisation" evidence="6">
    <location>
        <begin position="36"/>
        <end position="195"/>
    </location>
</feature>
<evidence type="ECO:0000313" key="7">
    <source>
        <dbReference type="EMBL" id="OGF79295.1"/>
    </source>
</evidence>
<evidence type="ECO:0000256" key="1">
    <source>
        <dbReference type="ARBA" id="ARBA00005532"/>
    </source>
</evidence>
<dbReference type="InterPro" id="IPR001816">
    <property type="entry name" value="Transl_elong_EFTs/EF1B"/>
</dbReference>
<dbReference type="SUPFAM" id="SSF46934">
    <property type="entry name" value="UBA-like"/>
    <property type="match status" value="1"/>
</dbReference>
<dbReference type="AlphaFoldDB" id="A0A1F5WUG6"/>
<dbReference type="FunFam" id="1.10.8.10:FF:000001">
    <property type="entry name" value="Elongation factor Ts"/>
    <property type="match status" value="1"/>
</dbReference>
<protein>
    <recommendedName>
        <fullName evidence="2 5">Elongation factor Ts</fullName>
        <shortName evidence="5">EF-Ts</shortName>
    </recommendedName>
</protein>
<dbReference type="InterPro" id="IPR036402">
    <property type="entry name" value="EF-Ts_dimer_sf"/>
</dbReference>
<dbReference type="Pfam" id="PF00889">
    <property type="entry name" value="EF_TS"/>
    <property type="match status" value="1"/>
</dbReference>